<dbReference type="SUPFAM" id="SSF46955">
    <property type="entry name" value="Putative DNA-binding domain"/>
    <property type="match status" value="1"/>
</dbReference>
<dbReference type="EMBL" id="CP000627">
    <property type="protein sequence ID" value="ABQ21591.1"/>
    <property type="molecule type" value="Genomic_DNA"/>
</dbReference>
<gene>
    <name evidence="3" type="ordered locus">VC0395_A0650</name>
    <name evidence="2" type="ordered locus">VC0395_A0787</name>
</gene>
<proteinExistence type="predicted"/>
<dbReference type="OrthoDB" id="5676324at2"/>
<sequence>MWVTAKECAGVGGFPTDKNNARNRLVKLASGQPDMQRKREGTKAFEFHISILPPQTQAALLKKTGKVKVGEQVINLPKAKAEKTYCRESLWASWGKTNDKTKQKAHQALRCVQAVKALEQNGINRMHAYQTVCDEYGIPLSTLRRHVAKVKDIDECDWLPALLTKHFETAQLRKVEHFAHITPEAWEFFKGDYLRLERPTMSVCYERLKKVAVQNGWAIPSLKSLSRRLEAEVPIQARVMLREGEHALHQMFPPQERSVLELHALEWINGDGYQHNVFVRWFNGEIVRPKTWFWADVYSRKILGWRCDLSENTDSIRLSFMDVIERYGIPKHITIDNTRAAANKWMTGGVPNRYRFKVKPDDPKGLMTMLVGERNIHWTSVILGKGHGQAKPIERAFGVGGLEEYIDKQPINEGAYTGPNPMAKPENYGDKAIDADAFLKSIALGVEMFNQKSNRNNEVCRGFMSYEEAFNASYQSAPIKKATKEQLQMLMLSAEACRVSRHGTITLDAGGTLAGRKNRYFNEVMMNYIDQKLVARFDPIKLHESVEIYTLNGVYLCTAECVEKVGFGDTQAAREHKRKRTQFTKANKAAAQAQREMSALEVAAMMPEPEEEVIPEAKVVEVYRPVAIGNTAAAIRQQEQIETEEDLEANYQASVASLMAQRLKNRL</sequence>
<evidence type="ECO:0000313" key="4">
    <source>
        <dbReference type="Proteomes" id="UP000000249"/>
    </source>
</evidence>
<dbReference type="GO" id="GO:0004803">
    <property type="term" value="F:transposase activity"/>
    <property type="evidence" value="ECO:0007669"/>
    <property type="project" value="InterPro"/>
</dbReference>
<dbReference type="eggNOG" id="COG2801">
    <property type="taxonomic scope" value="Bacteria"/>
</dbReference>
<dbReference type="EMBL" id="CP000627">
    <property type="protein sequence ID" value="ABQ21956.1"/>
    <property type="molecule type" value="Genomic_DNA"/>
</dbReference>
<dbReference type="KEGG" id="vco:VC0395_A0787"/>
<dbReference type="Gene3D" id="6.10.250.2550">
    <property type="match status" value="1"/>
</dbReference>
<evidence type="ECO:0000313" key="3">
    <source>
        <dbReference type="EMBL" id="ABQ21956.1"/>
    </source>
</evidence>
<dbReference type="Gene3D" id="1.10.10.60">
    <property type="entry name" value="Homeodomain-like"/>
    <property type="match status" value="2"/>
</dbReference>
<dbReference type="InterPro" id="IPR009061">
    <property type="entry name" value="DNA-bd_dom_put_sf"/>
</dbReference>
<dbReference type="Pfam" id="PF02316">
    <property type="entry name" value="HTH_Tnp_Mu_1"/>
    <property type="match status" value="1"/>
</dbReference>
<dbReference type="InterPro" id="IPR009004">
    <property type="entry name" value="Transposase_Mu_C"/>
</dbReference>
<dbReference type="InterPro" id="IPR015126">
    <property type="entry name" value="Mu_I-gamma"/>
</dbReference>
<dbReference type="InterPro" id="IPR036388">
    <property type="entry name" value="WH-like_DNA-bd_sf"/>
</dbReference>
<dbReference type="Pfam" id="PF09299">
    <property type="entry name" value="Mu-transpos_C"/>
    <property type="match status" value="1"/>
</dbReference>
<dbReference type="InterPro" id="IPR036397">
    <property type="entry name" value="RNaseH_sf"/>
</dbReference>
<dbReference type="SUPFAM" id="SSF53098">
    <property type="entry name" value="Ribonuclease H-like"/>
    <property type="match status" value="1"/>
</dbReference>
<dbReference type="RefSeq" id="WP_000270200.1">
    <property type="nucleotide sequence ID" value="NC_009457.1"/>
</dbReference>
<organism evidence="3 4">
    <name type="scientific">Vibrio cholerae serotype O1 (strain ATCC 39541 / Classical Ogawa 395 / O395)</name>
    <dbReference type="NCBI Taxonomy" id="345073"/>
    <lineage>
        <taxon>Bacteria</taxon>
        <taxon>Pseudomonadati</taxon>
        <taxon>Pseudomonadota</taxon>
        <taxon>Gammaproteobacteria</taxon>
        <taxon>Vibrionales</taxon>
        <taxon>Vibrionaceae</taxon>
        <taxon>Vibrio</taxon>
    </lineage>
</organism>
<dbReference type="Gene3D" id="2.30.30.130">
    <property type="entry name" value="Transposase, Mu, C-terminal"/>
    <property type="match status" value="1"/>
</dbReference>
<dbReference type="InterPro" id="IPR004189">
    <property type="entry name" value="Phage_Mu_transposase"/>
</dbReference>
<dbReference type="AlphaFoldDB" id="A0A0H3ANF1"/>
<reference evidence="3 4" key="1">
    <citation type="submission" date="2007-03" db="EMBL/GenBank/DDBJ databases">
        <authorList>
            <person name="Heidelberg J."/>
        </authorList>
    </citation>
    <scope>NUCLEOTIDE SEQUENCE [LARGE SCALE GENOMIC DNA]</scope>
    <source>
        <strain evidence="4">ATCC 39541 / Classical Ogawa 395 / O395</strain>
        <strain evidence="3">O395</strain>
    </source>
</reference>
<evidence type="ECO:0000259" key="1">
    <source>
        <dbReference type="PROSITE" id="PS51702"/>
    </source>
</evidence>
<dbReference type="SUPFAM" id="SSF50610">
    <property type="entry name" value="mu transposase, C-terminal domain"/>
    <property type="match status" value="1"/>
</dbReference>
<dbReference type="Gene3D" id="1.10.10.10">
    <property type="entry name" value="Winged helix-like DNA-binding domain superfamily/Winged helix DNA-binding domain"/>
    <property type="match status" value="1"/>
</dbReference>
<dbReference type="Proteomes" id="UP000000249">
    <property type="component" value="Chromosome 1"/>
</dbReference>
<dbReference type="PROSITE" id="PS51702">
    <property type="entry name" value="HTH_MU"/>
    <property type="match status" value="1"/>
</dbReference>
<dbReference type="InterPro" id="IPR003314">
    <property type="entry name" value="Mu-type_HTH"/>
</dbReference>
<dbReference type="InterPro" id="IPR009057">
    <property type="entry name" value="Homeodomain-like_sf"/>
</dbReference>
<dbReference type="SUPFAM" id="SSF46689">
    <property type="entry name" value="Homeodomain-like"/>
    <property type="match status" value="2"/>
</dbReference>
<dbReference type="Pfam" id="PF02914">
    <property type="entry name" value="DDE_2"/>
    <property type="match status" value="1"/>
</dbReference>
<dbReference type="GO" id="GO:0015074">
    <property type="term" value="P:DNA integration"/>
    <property type="evidence" value="ECO:0007669"/>
    <property type="project" value="InterPro"/>
</dbReference>
<evidence type="ECO:0000313" key="2">
    <source>
        <dbReference type="EMBL" id="ABQ21591.1"/>
    </source>
</evidence>
<dbReference type="InterPro" id="IPR012337">
    <property type="entry name" value="RNaseH-like_sf"/>
</dbReference>
<dbReference type="GO" id="GO:0003677">
    <property type="term" value="F:DNA binding"/>
    <property type="evidence" value="ECO:0007669"/>
    <property type="project" value="InterPro"/>
</dbReference>
<name>A0A0H3ANF1_VIBC3</name>
<dbReference type="Gene3D" id="3.30.420.10">
    <property type="entry name" value="Ribonuclease H-like superfamily/Ribonuclease H"/>
    <property type="match status" value="1"/>
</dbReference>
<dbReference type="InterPro" id="IPR015378">
    <property type="entry name" value="Transposase-like_Mu_C"/>
</dbReference>
<dbReference type="KEGG" id="vco:VC0395_A0650"/>
<dbReference type="GO" id="GO:0006313">
    <property type="term" value="P:DNA transposition"/>
    <property type="evidence" value="ECO:0007669"/>
    <property type="project" value="InterPro"/>
</dbReference>
<feature type="domain" description="HTH Mu-type" evidence="1">
    <location>
        <begin position="1"/>
        <end position="68"/>
    </location>
</feature>
<accession>A0A0H3ANF1</accession>
<dbReference type="Pfam" id="PF09039">
    <property type="entry name" value="HTH_Tnp_Mu_2"/>
    <property type="match status" value="1"/>
</dbReference>
<protein>
    <submittedName>
        <fullName evidence="3">Transposase</fullName>
    </submittedName>
</protein>